<organism evidence="1 2">
    <name type="scientific">Clostridioides difficile ATCC 9689 = DSM 1296</name>
    <dbReference type="NCBI Taxonomy" id="1121308"/>
    <lineage>
        <taxon>Bacteria</taxon>
        <taxon>Bacillati</taxon>
        <taxon>Bacillota</taxon>
        <taxon>Clostridia</taxon>
        <taxon>Peptostreptococcales</taxon>
        <taxon>Peptostreptococcaceae</taxon>
        <taxon>Clostridioides</taxon>
    </lineage>
</organism>
<evidence type="ECO:0000313" key="1">
    <source>
        <dbReference type="EMBL" id="AKP44762.1"/>
    </source>
</evidence>
<gene>
    <name evidence="1" type="ORF">CDIF1296T_phi088</name>
</gene>
<dbReference type="Proteomes" id="UP001510562">
    <property type="component" value="Chromosome"/>
</dbReference>
<accession>A0ACA7UNS4</accession>
<proteinExistence type="predicted"/>
<protein>
    <submittedName>
        <fullName evidence="1">Uncharacterized protein</fullName>
    </submittedName>
</protein>
<keyword evidence="2" id="KW-1185">Reference proteome</keyword>
<sequence length="50" mass="5852">MKITISIEEAMDIIKQHYENKGIEIKDLSFNLEKTGMVRNIKFKGEIILK</sequence>
<name>A0ACA7UNS4_CLODI</name>
<dbReference type="EMBL" id="CP011970">
    <property type="protein sequence ID" value="AKP44762.1"/>
    <property type="molecule type" value="Genomic_DNA"/>
</dbReference>
<evidence type="ECO:0000313" key="2">
    <source>
        <dbReference type="Proteomes" id="UP001510562"/>
    </source>
</evidence>
<reference evidence="1 2" key="1">
    <citation type="journal article" date="2015" name="Genome Announc.">
        <title>Complete Genome Sequence of the Novel Temperate Clostridium difficile Phage phiCDIF1296T.</title>
        <authorList>
            <person name="Wittmann J."/>
            <person name="Riedel T."/>
            <person name="Bunk B."/>
            <person name="Sproer C."/>
            <person name="Gronow S."/>
            <person name="Overmann J."/>
        </authorList>
    </citation>
    <scope>NUCLEOTIDE SEQUENCE [LARGE SCALE GENOMIC DNA]</scope>
    <source>
        <strain evidence="2">ATCC 9689 / DSM 1296 / BCRC 10642 / JCM 1296 / NCIMB 10666 / NCTC 11209 / 90556-M6S</strain>
    </source>
</reference>